<sequence>MDRVSPGRELFLEIYKKEPEKDMASLDWDPFSEILEMEPKIMDMGSPEWDPFSKMLEKESKTMDVVSLGSQPFSKMLEKESKTMDIVSPGSQPFPEILERRVDLKLLICWTEAAEAKIICTTESGAAHTNRYLRGKLSHDMLVIEATQLAKSAICYAAYGAFECGDFVSVYHINKTGLEELISSDNIEEWQLKNMCTREREFYGDLCVSI</sequence>
<gene>
    <name evidence="1" type="ORF">OLC1_LOCUS23767</name>
</gene>
<evidence type="ECO:0000313" key="2">
    <source>
        <dbReference type="Proteomes" id="UP001161247"/>
    </source>
</evidence>
<keyword evidence="2" id="KW-1185">Reference proteome</keyword>
<protein>
    <submittedName>
        <fullName evidence="1">OLC1v1019231C1</fullName>
    </submittedName>
</protein>
<dbReference type="EMBL" id="OX459126">
    <property type="protein sequence ID" value="CAI9117752.1"/>
    <property type="molecule type" value="Genomic_DNA"/>
</dbReference>
<organism evidence="1 2">
    <name type="scientific">Oldenlandia corymbosa var. corymbosa</name>
    <dbReference type="NCBI Taxonomy" id="529605"/>
    <lineage>
        <taxon>Eukaryota</taxon>
        <taxon>Viridiplantae</taxon>
        <taxon>Streptophyta</taxon>
        <taxon>Embryophyta</taxon>
        <taxon>Tracheophyta</taxon>
        <taxon>Spermatophyta</taxon>
        <taxon>Magnoliopsida</taxon>
        <taxon>eudicotyledons</taxon>
        <taxon>Gunneridae</taxon>
        <taxon>Pentapetalae</taxon>
        <taxon>asterids</taxon>
        <taxon>lamiids</taxon>
        <taxon>Gentianales</taxon>
        <taxon>Rubiaceae</taxon>
        <taxon>Rubioideae</taxon>
        <taxon>Spermacoceae</taxon>
        <taxon>Hedyotis-Oldenlandia complex</taxon>
        <taxon>Oldenlandia</taxon>
    </lineage>
</organism>
<dbReference type="Gene3D" id="3.60.20.10">
    <property type="entry name" value="Glutamine Phosphoribosylpyrophosphate, subunit 1, domain 1"/>
    <property type="match status" value="1"/>
</dbReference>
<dbReference type="InterPro" id="IPR029055">
    <property type="entry name" value="Ntn_hydrolases_N"/>
</dbReference>
<dbReference type="AlphaFoldDB" id="A0AAV1EDX4"/>
<dbReference type="Proteomes" id="UP001161247">
    <property type="component" value="Chromosome 9"/>
</dbReference>
<proteinExistence type="predicted"/>
<accession>A0AAV1EDX4</accession>
<name>A0AAV1EDX4_OLDCO</name>
<reference evidence="1" key="1">
    <citation type="submission" date="2023-03" db="EMBL/GenBank/DDBJ databases">
        <authorList>
            <person name="Julca I."/>
        </authorList>
    </citation>
    <scope>NUCLEOTIDE SEQUENCE</scope>
</reference>
<evidence type="ECO:0000313" key="1">
    <source>
        <dbReference type="EMBL" id="CAI9117752.1"/>
    </source>
</evidence>